<keyword evidence="3" id="KW-0732">Signal</keyword>
<gene>
    <name evidence="7" type="ORF">ACFORF_04230</name>
</gene>
<evidence type="ECO:0000313" key="8">
    <source>
        <dbReference type="Proteomes" id="UP001595807"/>
    </source>
</evidence>
<dbReference type="EMBL" id="JBHRZV010000029">
    <property type="protein sequence ID" value="MFC3927821.1"/>
    <property type="molecule type" value="Genomic_DNA"/>
</dbReference>
<comment type="caution">
    <text evidence="7">The sequence shown here is derived from an EMBL/GenBank/DDBJ whole genome shotgun (WGS) entry which is preliminary data.</text>
</comment>
<dbReference type="Pfam" id="PF00746">
    <property type="entry name" value="Gram_pos_anchor"/>
    <property type="match status" value="1"/>
</dbReference>
<protein>
    <submittedName>
        <fullName evidence="7">LPXTG cell wall anchor domain-containing protein</fullName>
    </submittedName>
</protein>
<dbReference type="NCBIfam" id="TIGR01167">
    <property type="entry name" value="LPXTG_anchor"/>
    <property type="match status" value="1"/>
</dbReference>
<evidence type="ECO:0000256" key="2">
    <source>
        <dbReference type="ARBA" id="ARBA00022525"/>
    </source>
</evidence>
<name>A0ABV8CUN1_9STRE</name>
<dbReference type="InterPro" id="IPR019931">
    <property type="entry name" value="LPXTG_anchor"/>
</dbReference>
<accession>A0ABV8CUN1</accession>
<feature type="domain" description="Gram-positive cocci surface proteins LPxTG" evidence="6">
    <location>
        <begin position="403"/>
        <end position="434"/>
    </location>
</feature>
<sequence>TVVEEWIDDLYPVAEEPEVESEWVDALYPVADEPEVVEDWVSDPYVKATDETVENFTIIVKVDQRDNQVSHFDALTYQDFLAHLSALTEAKLAEGLTYVSAVYGGHILTLTFTSTVADEPEVDSEWVDELYPVADEPTVVEEWINSLYPKADEPAVVEEWNDSLIPRPGQESNRPLIFTHKLTGIIVSLLGRPTDFAELRLYARATIPVSEVASIIDEALTHYDLDIYDIHFINRASDEFPVHQKMTVNIPRRPGRKIKGVYYIDPRLKDELIPHRLLADGRLEFDVQHFSYYTVVYEDDVIDVPTADTPAKPDVSSPDIVTPAVPTTPIKDDPVGFVTADTPSGDRSSGSDDKDQSERSGQVSIKERAMEEQNKALQVSRHYVPIVASASQTGGSTDSQAALPQTGDTSAFAYVAFGVASLLGATSLGKRRRN</sequence>
<evidence type="ECO:0000256" key="3">
    <source>
        <dbReference type="ARBA" id="ARBA00022729"/>
    </source>
</evidence>
<keyword evidence="8" id="KW-1185">Reference proteome</keyword>
<keyword evidence="4" id="KW-0572">Peptidoglycan-anchor</keyword>
<evidence type="ECO:0000259" key="6">
    <source>
        <dbReference type="PROSITE" id="PS50847"/>
    </source>
</evidence>
<evidence type="ECO:0000256" key="5">
    <source>
        <dbReference type="SAM" id="MobiDB-lite"/>
    </source>
</evidence>
<proteinExistence type="predicted"/>
<keyword evidence="1" id="KW-0134">Cell wall</keyword>
<feature type="compositionally biased region" description="Basic and acidic residues" evidence="5">
    <location>
        <begin position="349"/>
        <end position="358"/>
    </location>
</feature>
<dbReference type="Proteomes" id="UP001595807">
    <property type="component" value="Unassembled WGS sequence"/>
</dbReference>
<evidence type="ECO:0000256" key="1">
    <source>
        <dbReference type="ARBA" id="ARBA00022512"/>
    </source>
</evidence>
<organism evidence="7 8">
    <name type="scientific">Streptococcus caprae</name>
    <dbReference type="NCBI Taxonomy" id="1640501"/>
    <lineage>
        <taxon>Bacteria</taxon>
        <taxon>Bacillati</taxon>
        <taxon>Bacillota</taxon>
        <taxon>Bacilli</taxon>
        <taxon>Lactobacillales</taxon>
        <taxon>Streptococcaceae</taxon>
        <taxon>Streptococcus</taxon>
    </lineage>
</organism>
<evidence type="ECO:0000313" key="7">
    <source>
        <dbReference type="EMBL" id="MFC3927821.1"/>
    </source>
</evidence>
<feature type="non-terminal residue" evidence="7">
    <location>
        <position position="1"/>
    </location>
</feature>
<reference evidence="8" key="1">
    <citation type="journal article" date="2019" name="Int. J. Syst. Evol. Microbiol.">
        <title>The Global Catalogue of Microorganisms (GCM) 10K type strain sequencing project: providing services to taxonomists for standard genome sequencing and annotation.</title>
        <authorList>
            <consortium name="The Broad Institute Genomics Platform"/>
            <consortium name="The Broad Institute Genome Sequencing Center for Infectious Disease"/>
            <person name="Wu L."/>
            <person name="Ma J."/>
        </authorList>
    </citation>
    <scope>NUCLEOTIDE SEQUENCE [LARGE SCALE GENOMIC DNA]</scope>
    <source>
        <strain evidence="8">CCUG 67170</strain>
    </source>
</reference>
<dbReference type="RefSeq" id="WP_380425804.1">
    <property type="nucleotide sequence ID" value="NZ_JBHRZV010000029.1"/>
</dbReference>
<keyword evidence="2" id="KW-0964">Secreted</keyword>
<evidence type="ECO:0000256" key="4">
    <source>
        <dbReference type="ARBA" id="ARBA00023088"/>
    </source>
</evidence>
<dbReference type="PROSITE" id="PS50847">
    <property type="entry name" value="GRAM_POS_ANCHORING"/>
    <property type="match status" value="1"/>
</dbReference>
<feature type="region of interest" description="Disordered" evidence="5">
    <location>
        <begin position="308"/>
        <end position="364"/>
    </location>
</feature>